<dbReference type="Proteomes" id="UP000054653">
    <property type="component" value="Unassembled WGS sequence"/>
</dbReference>
<evidence type="ECO:0000313" key="1">
    <source>
        <dbReference type="EMBL" id="KRY36676.1"/>
    </source>
</evidence>
<keyword evidence="2" id="KW-1185">Reference proteome</keyword>
<proteinExistence type="predicted"/>
<protein>
    <submittedName>
        <fullName evidence="1">Uncharacterized protein</fullName>
    </submittedName>
</protein>
<name>A0A0V1BHJ1_TRIBR</name>
<evidence type="ECO:0000313" key="2">
    <source>
        <dbReference type="Proteomes" id="UP000054653"/>
    </source>
</evidence>
<feature type="non-terminal residue" evidence="1">
    <location>
        <position position="122"/>
    </location>
</feature>
<comment type="caution">
    <text evidence="1">The sequence shown here is derived from an EMBL/GenBank/DDBJ whole genome shotgun (WGS) entry which is preliminary data.</text>
</comment>
<sequence length="122" mass="13602">LSQQPRIGGKYQYIIDAAPADLPIHPTDRGYLLARRLYIVCGTWSHVGKYAALSRLEKALLEIQRKTPSPVPDLLDPEVLNRQAARDGRPRGGLLSLLLLYCVSFHSQKVYPGLDELKDGHA</sequence>
<reference evidence="1 2" key="1">
    <citation type="submission" date="2015-01" db="EMBL/GenBank/DDBJ databases">
        <title>Evolution of Trichinella species and genotypes.</title>
        <authorList>
            <person name="Korhonen P.K."/>
            <person name="Edoardo P."/>
            <person name="Giuseppe L.R."/>
            <person name="Gasser R.B."/>
        </authorList>
    </citation>
    <scope>NUCLEOTIDE SEQUENCE [LARGE SCALE GENOMIC DNA]</scope>
    <source>
        <strain evidence="1">ISS120</strain>
    </source>
</reference>
<dbReference type="AlphaFoldDB" id="A0A0V1BHJ1"/>
<organism evidence="1 2">
    <name type="scientific">Trichinella britovi</name>
    <name type="common">Parasitic roundworm</name>
    <dbReference type="NCBI Taxonomy" id="45882"/>
    <lineage>
        <taxon>Eukaryota</taxon>
        <taxon>Metazoa</taxon>
        <taxon>Ecdysozoa</taxon>
        <taxon>Nematoda</taxon>
        <taxon>Enoplea</taxon>
        <taxon>Dorylaimia</taxon>
        <taxon>Trichinellida</taxon>
        <taxon>Trichinellidae</taxon>
        <taxon>Trichinella</taxon>
    </lineage>
</organism>
<dbReference type="EMBL" id="JYDI01001223">
    <property type="protein sequence ID" value="KRY36676.1"/>
    <property type="molecule type" value="Genomic_DNA"/>
</dbReference>
<gene>
    <name evidence="1" type="ORF">T03_2624</name>
</gene>
<accession>A0A0V1BHJ1</accession>
<feature type="non-terminal residue" evidence="1">
    <location>
        <position position="1"/>
    </location>
</feature>